<sequence>MWQWGRLVARIVGDEGDAGAGVREQHRLARIDYGSAWTFSVA</sequence>
<accession>A0A4R3PZI2</accession>
<evidence type="ECO:0000313" key="2">
    <source>
        <dbReference type="Proteomes" id="UP000294576"/>
    </source>
</evidence>
<proteinExistence type="predicted"/>
<dbReference type="EMBL" id="SMBH01000010">
    <property type="protein sequence ID" value="TCU14100.1"/>
    <property type="molecule type" value="Genomic_DNA"/>
</dbReference>
<name>A0A4R3PZI2_RHISU</name>
<dbReference type="AlphaFoldDB" id="A0A4R3PZI2"/>
<comment type="caution">
    <text evidence="1">The sequence shown here is derived from an EMBL/GenBank/DDBJ whole genome shotgun (WGS) entry which is preliminary data.</text>
</comment>
<evidence type="ECO:0000313" key="1">
    <source>
        <dbReference type="EMBL" id="TCU14100.1"/>
    </source>
</evidence>
<protein>
    <submittedName>
        <fullName evidence="1">Uncharacterized protein</fullName>
    </submittedName>
</protein>
<gene>
    <name evidence="1" type="ORF">EV132_110177</name>
</gene>
<organism evidence="1 2">
    <name type="scientific">Rhizobium sullae</name>
    <name type="common">Rhizobium hedysari</name>
    <dbReference type="NCBI Taxonomy" id="50338"/>
    <lineage>
        <taxon>Bacteria</taxon>
        <taxon>Pseudomonadati</taxon>
        <taxon>Pseudomonadota</taxon>
        <taxon>Alphaproteobacteria</taxon>
        <taxon>Hyphomicrobiales</taxon>
        <taxon>Rhizobiaceae</taxon>
        <taxon>Rhizobium/Agrobacterium group</taxon>
        <taxon>Rhizobium</taxon>
    </lineage>
</organism>
<dbReference type="Proteomes" id="UP000294576">
    <property type="component" value="Unassembled WGS sequence"/>
</dbReference>
<reference evidence="1 2" key="1">
    <citation type="submission" date="2019-03" db="EMBL/GenBank/DDBJ databases">
        <title>Genomic Encyclopedia of Type Strains, Phase IV (KMG-V): Genome sequencing to study the core and pangenomes of soil and plant-associated prokaryotes.</title>
        <authorList>
            <person name="Whitman W."/>
        </authorList>
    </citation>
    <scope>NUCLEOTIDE SEQUENCE [LARGE SCALE GENOMIC DNA]</scope>
    <source>
        <strain evidence="1 2">Hc14</strain>
    </source>
</reference>